<dbReference type="RefSeq" id="XP_013336356.1">
    <property type="nucleotide sequence ID" value="XM_013480902.1"/>
</dbReference>
<name>U6M6R5_EIMMA</name>
<feature type="region of interest" description="Disordered" evidence="2">
    <location>
        <begin position="228"/>
        <end position="258"/>
    </location>
</feature>
<feature type="region of interest" description="Disordered" evidence="2">
    <location>
        <begin position="1"/>
        <end position="137"/>
    </location>
</feature>
<protein>
    <recommendedName>
        <fullName evidence="5">Peroxisomal membrane protein PEX16</fullName>
    </recommendedName>
</protein>
<dbReference type="OMA" id="QEDACAF"/>
<feature type="region of interest" description="Disordered" evidence="2">
    <location>
        <begin position="169"/>
        <end position="212"/>
    </location>
</feature>
<dbReference type="PANTHER" id="PTHR13299">
    <property type="entry name" value="PEROXISOMAL MEMBRANE PROTEIN PEX16"/>
    <property type="match status" value="1"/>
</dbReference>
<dbReference type="Pfam" id="PF08610">
    <property type="entry name" value="Pex16"/>
    <property type="match status" value="1"/>
</dbReference>
<sequence>MPKKRWANPRPGGPRRDAPQGAPPSLDCPSSSSTAPDVSKVPKSYLPDPSNPAYQKSESALSTHGGDLTEKEEDPGSPPPILLHSIRTSNGSDSASLEVSQEDACAFHSPRSLPGDSPDAGGSVIPVLPEAQPSSRCADTVDSAKHLRRLCERSGESCCGSLTQLSKLKNLQVSSPSGQEAQRNQTDEAQHEQPQTPVLSPQQRLPSEQKKVTTVSCAEAALSRISPVSESEGEWIRVEEPRDQDTEAADREERKGSLLYPPSSAATETYASLLTSPAFEAMPEQAAGYPICIGSAAQAGDGAGAENSSLGSLGGIGYRETIESGCGDAFSFPEALIGTNSVKANRKGLFSRLSLYAKSIAGSFTFHCGEQQEEATSPGEGNEFTKAPDSRGELSEPEFPAKQRPWRKERLLQGVFEWHRCILEMYGGAVEDVTRLALQVLPAHATDDQSERRFLIIQGLFDVFCIYRSHFLSPPGGLLQAEALHHQWKLRRECSLETSEVSRLADVSRTTAMPFLDGPPAERQEKTVDGLPTSVRLALYEMISLTLKVVRALQLVLEVSALRRGGEGPRFALCLRLELLKLVLKLIIRALTPFAFYCDEHSIYQALATQKEKQTISDSEKLRPFYGRRTGRKIPSLPSAARQVANDHQAAISAAAERQLPRQWALLVAVWLFNELKANASPCRLRVLFNLLRSTAWRPFLAEVLYHIRPFIYLYLLRRARNTKSWTPWLVATFIEANSISLLHGSPQVMEHLSPVEAAELHRRLAGLPYALLRPPFFDKLLARPIEAVDFVVRRVPLLNHFK</sequence>
<feature type="region of interest" description="Disordered" evidence="2">
    <location>
        <begin position="371"/>
        <end position="402"/>
    </location>
</feature>
<feature type="compositionally biased region" description="Polar residues" evidence="2">
    <location>
        <begin position="169"/>
        <end position="184"/>
    </location>
</feature>
<dbReference type="InterPro" id="IPR013919">
    <property type="entry name" value="Pex16"/>
</dbReference>
<evidence type="ECO:0000313" key="3">
    <source>
        <dbReference type="EMBL" id="CDJ59711.1"/>
    </source>
</evidence>
<reference evidence="3" key="2">
    <citation type="submission" date="2013-10" db="EMBL/GenBank/DDBJ databases">
        <authorList>
            <person name="Aslett M."/>
        </authorList>
    </citation>
    <scope>NUCLEOTIDE SEQUENCE [LARGE SCALE GENOMIC DNA]</scope>
    <source>
        <strain evidence="3">Weybridge</strain>
    </source>
</reference>
<reference evidence="3" key="1">
    <citation type="submission" date="2013-10" db="EMBL/GenBank/DDBJ databases">
        <title>Genomic analysis of the causative agents of coccidiosis in chickens.</title>
        <authorList>
            <person name="Reid A.J."/>
            <person name="Blake D."/>
            <person name="Billington K."/>
            <person name="Browne H."/>
            <person name="Dunn M."/>
            <person name="Hung S."/>
            <person name="Kawahara F."/>
            <person name="Miranda-Saavedra D."/>
            <person name="Mourier T."/>
            <person name="Nagra H."/>
            <person name="Otto T.D."/>
            <person name="Rawlings N."/>
            <person name="Sanchez A."/>
            <person name="Sanders M."/>
            <person name="Subramaniam C."/>
            <person name="Tay Y."/>
            <person name="Dear P."/>
            <person name="Doerig C."/>
            <person name="Gruber A."/>
            <person name="Parkinson J."/>
            <person name="Shirley M."/>
            <person name="Wan K.L."/>
            <person name="Berriman M."/>
            <person name="Tomley F."/>
            <person name="Pain A."/>
        </authorList>
    </citation>
    <scope>NUCLEOTIDE SEQUENCE [LARGE SCALE GENOMIC DNA]</scope>
    <source>
        <strain evidence="3">Weybridge</strain>
    </source>
</reference>
<dbReference type="GO" id="GO:0005778">
    <property type="term" value="C:peroxisomal membrane"/>
    <property type="evidence" value="ECO:0007669"/>
    <property type="project" value="TreeGrafter"/>
</dbReference>
<dbReference type="OrthoDB" id="2021143at2759"/>
<evidence type="ECO:0000256" key="2">
    <source>
        <dbReference type="SAM" id="MobiDB-lite"/>
    </source>
</evidence>
<dbReference type="VEuPathDB" id="ToxoDB:EMWEY_00004630"/>
<dbReference type="PANTHER" id="PTHR13299:SF0">
    <property type="entry name" value="PEROXISOMAL MEMBRANE PROTEIN PEX16"/>
    <property type="match status" value="1"/>
</dbReference>
<feature type="compositionally biased region" description="Polar residues" evidence="2">
    <location>
        <begin position="192"/>
        <end position="212"/>
    </location>
</feature>
<feature type="compositionally biased region" description="Polar residues" evidence="2">
    <location>
        <begin position="86"/>
        <end position="99"/>
    </location>
</feature>
<dbReference type="Proteomes" id="UP000030763">
    <property type="component" value="Unassembled WGS sequence"/>
</dbReference>
<evidence type="ECO:0000313" key="4">
    <source>
        <dbReference type="Proteomes" id="UP000030763"/>
    </source>
</evidence>
<feature type="compositionally biased region" description="Basic and acidic residues" evidence="2">
    <location>
        <begin position="234"/>
        <end position="256"/>
    </location>
</feature>
<gene>
    <name evidence="3" type="ORF">EMWEY_00004630</name>
</gene>
<evidence type="ECO:0008006" key="5">
    <source>
        <dbReference type="Google" id="ProtNLM"/>
    </source>
</evidence>
<keyword evidence="4" id="KW-1185">Reference proteome</keyword>
<dbReference type="GO" id="GO:0007031">
    <property type="term" value="P:peroxisome organization"/>
    <property type="evidence" value="ECO:0007669"/>
    <property type="project" value="TreeGrafter"/>
</dbReference>
<feature type="compositionally biased region" description="Polar residues" evidence="2">
    <location>
        <begin position="52"/>
        <end position="62"/>
    </location>
</feature>
<accession>U6M6R5</accession>
<dbReference type="AlphaFoldDB" id="U6M6R5"/>
<dbReference type="GeneID" id="25334449"/>
<organism evidence="3 4">
    <name type="scientific">Eimeria maxima</name>
    <name type="common">Coccidian parasite</name>
    <dbReference type="NCBI Taxonomy" id="5804"/>
    <lineage>
        <taxon>Eukaryota</taxon>
        <taxon>Sar</taxon>
        <taxon>Alveolata</taxon>
        <taxon>Apicomplexa</taxon>
        <taxon>Conoidasida</taxon>
        <taxon>Coccidia</taxon>
        <taxon>Eucoccidiorida</taxon>
        <taxon>Eimeriorina</taxon>
        <taxon>Eimeriidae</taxon>
        <taxon>Eimeria</taxon>
    </lineage>
</organism>
<evidence type="ECO:0000256" key="1">
    <source>
        <dbReference type="ARBA" id="ARBA00009505"/>
    </source>
</evidence>
<dbReference type="EMBL" id="HG720743">
    <property type="protein sequence ID" value="CDJ59711.1"/>
    <property type="molecule type" value="Genomic_DNA"/>
</dbReference>
<comment type="similarity">
    <text evidence="1">Belongs to the peroxin-16 family.</text>
</comment>
<proteinExistence type="inferred from homology"/>